<dbReference type="InterPro" id="IPR010359">
    <property type="entry name" value="IrrE_HExxH"/>
</dbReference>
<evidence type="ECO:0000259" key="1">
    <source>
        <dbReference type="Pfam" id="PF06114"/>
    </source>
</evidence>
<sequence length="244" mass="27216">MSEGWLQEAVKDCGLPASTVFPRDLAEDIPLALPITVVPLPSLTARKGLEWLVSHECKFGKLVGTNGLKHGFTVAQSGVAVLFLNSTDPADEQRFTLAHEVAHFVLDHLQPRLRAERAWGESLRPVLDGDKAPSVSEQFFSVFERIPYSVPANFMDRNGEGKPRTGQVMESEQRADRLAFELLAPRQELLPLLSHGGKEALEASLISRFGLPAKEARTYARWLLLEQPSRRPFLTCVPHDEERD</sequence>
<keyword evidence="3" id="KW-1185">Reference proteome</keyword>
<proteinExistence type="predicted"/>
<dbReference type="Pfam" id="PF06114">
    <property type="entry name" value="Peptidase_M78"/>
    <property type="match status" value="1"/>
</dbReference>
<dbReference type="RefSeq" id="WP_093520326.1">
    <property type="nucleotide sequence ID" value="NZ_FOIJ01000006.1"/>
</dbReference>
<dbReference type="Gene3D" id="1.10.10.2910">
    <property type="match status" value="1"/>
</dbReference>
<evidence type="ECO:0000313" key="3">
    <source>
        <dbReference type="Proteomes" id="UP000199181"/>
    </source>
</evidence>
<reference evidence="3" key="1">
    <citation type="submission" date="2016-10" db="EMBL/GenBank/DDBJ databases">
        <authorList>
            <person name="Varghese N."/>
            <person name="Submissions S."/>
        </authorList>
    </citation>
    <scope>NUCLEOTIDE SEQUENCE [LARGE SCALE GENOMIC DNA]</scope>
    <source>
        <strain evidence="3">DSM 16858</strain>
    </source>
</reference>
<evidence type="ECO:0000313" key="2">
    <source>
        <dbReference type="EMBL" id="SET98320.1"/>
    </source>
</evidence>
<protein>
    <recommendedName>
        <fullName evidence="1">IrrE N-terminal-like domain-containing protein</fullName>
    </recommendedName>
</protein>
<organism evidence="2 3">
    <name type="scientific">Stigmatella erecta</name>
    <dbReference type="NCBI Taxonomy" id="83460"/>
    <lineage>
        <taxon>Bacteria</taxon>
        <taxon>Pseudomonadati</taxon>
        <taxon>Myxococcota</taxon>
        <taxon>Myxococcia</taxon>
        <taxon>Myxococcales</taxon>
        <taxon>Cystobacterineae</taxon>
        <taxon>Archangiaceae</taxon>
        <taxon>Stigmatella</taxon>
    </lineage>
</organism>
<feature type="domain" description="IrrE N-terminal-like" evidence="1">
    <location>
        <begin position="67"/>
        <end position="114"/>
    </location>
</feature>
<dbReference type="AlphaFoldDB" id="A0A1I0IPM3"/>
<dbReference type="Proteomes" id="UP000199181">
    <property type="component" value="Unassembled WGS sequence"/>
</dbReference>
<gene>
    <name evidence="2" type="ORF">SAMN05443639_106161</name>
</gene>
<name>A0A1I0IPM3_9BACT</name>
<dbReference type="EMBL" id="FOIJ01000006">
    <property type="protein sequence ID" value="SET98320.1"/>
    <property type="molecule type" value="Genomic_DNA"/>
</dbReference>
<accession>A0A1I0IPM3</accession>